<dbReference type="OrthoDB" id="10588061at2759"/>
<evidence type="ECO:0000313" key="1">
    <source>
        <dbReference type="EMBL" id="KAG6380269.1"/>
    </source>
</evidence>
<keyword evidence="2" id="KW-1185">Reference proteome</keyword>
<comment type="caution">
    <text evidence="1">The sequence shown here is derived from an EMBL/GenBank/DDBJ whole genome shotgun (WGS) entry which is preliminary data.</text>
</comment>
<accession>A0A8I2YVW7</accession>
<name>A0A8I2YVW7_9AGAM</name>
<gene>
    <name evidence="1" type="ORF">JVT61DRAFT_8365</name>
</gene>
<dbReference type="AlphaFoldDB" id="A0A8I2YVW7"/>
<dbReference type="EMBL" id="JAGFBS010000003">
    <property type="protein sequence ID" value="KAG6380269.1"/>
    <property type="molecule type" value="Genomic_DNA"/>
</dbReference>
<proteinExistence type="predicted"/>
<protein>
    <submittedName>
        <fullName evidence="1">Uncharacterized protein</fullName>
    </submittedName>
</protein>
<sequence>MPNCPKCLKDFSSQKAVSFHISQPRSRCYHSNLPWAALEVPRPILHSESPQVLG</sequence>
<dbReference type="Proteomes" id="UP000683000">
    <property type="component" value="Unassembled WGS sequence"/>
</dbReference>
<reference evidence="1" key="1">
    <citation type="submission" date="2021-03" db="EMBL/GenBank/DDBJ databases">
        <title>Evolutionary innovations through gain and loss of genes in the ectomycorrhizal Boletales.</title>
        <authorList>
            <person name="Wu G."/>
            <person name="Miyauchi S."/>
            <person name="Morin E."/>
            <person name="Yang Z.-L."/>
            <person name="Xu J."/>
            <person name="Martin F.M."/>
        </authorList>
    </citation>
    <scope>NUCLEOTIDE SEQUENCE</scope>
    <source>
        <strain evidence="1">BR01</strain>
    </source>
</reference>
<evidence type="ECO:0000313" key="2">
    <source>
        <dbReference type="Proteomes" id="UP000683000"/>
    </source>
</evidence>
<organism evidence="1 2">
    <name type="scientific">Boletus reticuloceps</name>
    <dbReference type="NCBI Taxonomy" id="495285"/>
    <lineage>
        <taxon>Eukaryota</taxon>
        <taxon>Fungi</taxon>
        <taxon>Dikarya</taxon>
        <taxon>Basidiomycota</taxon>
        <taxon>Agaricomycotina</taxon>
        <taxon>Agaricomycetes</taxon>
        <taxon>Agaricomycetidae</taxon>
        <taxon>Boletales</taxon>
        <taxon>Boletineae</taxon>
        <taxon>Boletaceae</taxon>
        <taxon>Boletoideae</taxon>
        <taxon>Boletus</taxon>
    </lineage>
</organism>